<comment type="caution">
    <text evidence="1">The sequence shown here is derived from an EMBL/GenBank/DDBJ whole genome shotgun (WGS) entry which is preliminary data.</text>
</comment>
<dbReference type="RefSeq" id="WP_160645383.1">
    <property type="nucleotide sequence ID" value="NZ_SIJB01000016.1"/>
</dbReference>
<organism evidence="1 2">
    <name type="scientific">Chengkuizengella marina</name>
    <dbReference type="NCBI Taxonomy" id="2507566"/>
    <lineage>
        <taxon>Bacteria</taxon>
        <taxon>Bacillati</taxon>
        <taxon>Bacillota</taxon>
        <taxon>Bacilli</taxon>
        <taxon>Bacillales</taxon>
        <taxon>Paenibacillaceae</taxon>
        <taxon>Chengkuizengella</taxon>
    </lineage>
</organism>
<dbReference type="Proteomes" id="UP000448943">
    <property type="component" value="Unassembled WGS sequence"/>
</dbReference>
<evidence type="ECO:0000313" key="1">
    <source>
        <dbReference type="EMBL" id="NBI28587.1"/>
    </source>
</evidence>
<keyword evidence="2" id="KW-1185">Reference proteome</keyword>
<reference evidence="1 2" key="1">
    <citation type="submission" date="2019-01" db="EMBL/GenBank/DDBJ databases">
        <title>Chengkuizengella sp. nov., isolated from deep-sea sediment of East Pacific Ocean.</title>
        <authorList>
            <person name="Yang J."/>
            <person name="Lai Q."/>
            <person name="Shao Z."/>
        </authorList>
    </citation>
    <scope>NUCLEOTIDE SEQUENCE [LARGE SCALE GENOMIC DNA]</scope>
    <source>
        <strain evidence="1 2">YPA3-1-1</strain>
    </source>
</reference>
<evidence type="ECO:0000313" key="2">
    <source>
        <dbReference type="Proteomes" id="UP000448943"/>
    </source>
</evidence>
<protein>
    <submittedName>
        <fullName evidence="1">Uncharacterized protein</fullName>
    </submittedName>
</protein>
<accession>A0A6N9Q015</accession>
<sequence length="95" mass="11257">MNDLRAFSFQWENGVDYVITRTLNEAFGIIHTEGMGYPVFYEAINTYELDEFKEKEPALYEVLNDINPGRLHNTFFSLVNVEEFDYYSVYNTYTI</sequence>
<gene>
    <name evidence="1" type="ORF">ERL59_06430</name>
</gene>
<dbReference type="EMBL" id="SIJB01000016">
    <property type="protein sequence ID" value="NBI28587.1"/>
    <property type="molecule type" value="Genomic_DNA"/>
</dbReference>
<name>A0A6N9Q015_9BACL</name>
<dbReference type="AlphaFoldDB" id="A0A6N9Q015"/>
<proteinExistence type="predicted"/>